<evidence type="ECO:0000313" key="6">
    <source>
        <dbReference type="Proteomes" id="UP001229421"/>
    </source>
</evidence>
<sequence length="198" mass="21794">MYMTHHNSSQNITPYKTNISSNTMKLHHHNHQLILIIFLSLHLLQTPSPSKADKTLIETTCKATPSYNLCMSTLLSNPKSSSGDVSDLGLIMVAATKAKSTRALQHIKAIYRSRPELRRALNECAKMYMAVVRADVPSAVQALDGGQPKFAEDGMADAAVEAQSCERSFGQIKSPLTEMNKDIENVANVARAIIRMLL</sequence>
<dbReference type="CDD" id="cd15796">
    <property type="entry name" value="CIF_like"/>
    <property type="match status" value="1"/>
</dbReference>
<dbReference type="Gene3D" id="1.20.140.40">
    <property type="entry name" value="Invertase/pectin methylesterase inhibitor family protein"/>
    <property type="match status" value="1"/>
</dbReference>
<dbReference type="SUPFAM" id="SSF101148">
    <property type="entry name" value="Plant invertase/pectin methylesterase inhibitor"/>
    <property type="match status" value="1"/>
</dbReference>
<proteinExistence type="inferred from homology"/>
<dbReference type="Pfam" id="PF04043">
    <property type="entry name" value="PMEI"/>
    <property type="match status" value="1"/>
</dbReference>
<evidence type="ECO:0000256" key="3">
    <source>
        <dbReference type="ARBA" id="ARBA00038471"/>
    </source>
</evidence>
<protein>
    <recommendedName>
        <fullName evidence="4">Pectinesterase inhibitor domain-containing protein</fullName>
    </recommendedName>
</protein>
<evidence type="ECO:0000259" key="4">
    <source>
        <dbReference type="SMART" id="SM00856"/>
    </source>
</evidence>
<dbReference type="Proteomes" id="UP001229421">
    <property type="component" value="Unassembled WGS sequence"/>
</dbReference>
<dbReference type="NCBIfam" id="TIGR01614">
    <property type="entry name" value="PME_inhib"/>
    <property type="match status" value="1"/>
</dbReference>
<dbReference type="InterPro" id="IPR035513">
    <property type="entry name" value="Invertase/methylesterase_inhib"/>
</dbReference>
<organism evidence="5 6">
    <name type="scientific">Tagetes erecta</name>
    <name type="common">African marigold</name>
    <dbReference type="NCBI Taxonomy" id="13708"/>
    <lineage>
        <taxon>Eukaryota</taxon>
        <taxon>Viridiplantae</taxon>
        <taxon>Streptophyta</taxon>
        <taxon>Embryophyta</taxon>
        <taxon>Tracheophyta</taxon>
        <taxon>Spermatophyta</taxon>
        <taxon>Magnoliopsida</taxon>
        <taxon>eudicotyledons</taxon>
        <taxon>Gunneridae</taxon>
        <taxon>Pentapetalae</taxon>
        <taxon>asterids</taxon>
        <taxon>campanulids</taxon>
        <taxon>Asterales</taxon>
        <taxon>Asteraceae</taxon>
        <taxon>Asteroideae</taxon>
        <taxon>Heliantheae alliance</taxon>
        <taxon>Tageteae</taxon>
        <taxon>Tagetes</taxon>
    </lineage>
</organism>
<dbReference type="InterPro" id="IPR006501">
    <property type="entry name" value="Pectinesterase_inhib_dom"/>
</dbReference>
<dbReference type="InterPro" id="IPR034087">
    <property type="entry name" value="C/VIF1"/>
</dbReference>
<dbReference type="PANTHER" id="PTHR35357">
    <property type="entry name" value="OS02G0537100 PROTEIN"/>
    <property type="match status" value="1"/>
</dbReference>
<comment type="caution">
    <text evidence="5">The sequence shown here is derived from an EMBL/GenBank/DDBJ whole genome shotgun (WGS) entry which is preliminary data.</text>
</comment>
<dbReference type="GO" id="GO:0004857">
    <property type="term" value="F:enzyme inhibitor activity"/>
    <property type="evidence" value="ECO:0007669"/>
    <property type="project" value="InterPro"/>
</dbReference>
<gene>
    <name evidence="5" type="ORF">QVD17_02106</name>
</gene>
<evidence type="ECO:0000313" key="5">
    <source>
        <dbReference type="EMBL" id="KAK1436327.1"/>
    </source>
</evidence>
<keyword evidence="6" id="KW-1185">Reference proteome</keyword>
<evidence type="ECO:0000256" key="1">
    <source>
        <dbReference type="ARBA" id="ARBA00022729"/>
    </source>
</evidence>
<keyword evidence="1" id="KW-0732">Signal</keyword>
<name>A0AAD8L7L8_TARER</name>
<dbReference type="FunFam" id="1.20.140.40:FF:000009">
    <property type="entry name" value="Invertase/pectin methylesterase inhibitor family protein"/>
    <property type="match status" value="1"/>
</dbReference>
<reference evidence="5" key="1">
    <citation type="journal article" date="2023" name="bioRxiv">
        <title>Improved chromosome-level genome assembly for marigold (Tagetes erecta).</title>
        <authorList>
            <person name="Jiang F."/>
            <person name="Yuan L."/>
            <person name="Wang S."/>
            <person name="Wang H."/>
            <person name="Xu D."/>
            <person name="Wang A."/>
            <person name="Fan W."/>
        </authorList>
    </citation>
    <scope>NUCLEOTIDE SEQUENCE</scope>
    <source>
        <strain evidence="5">WSJ</strain>
        <tissue evidence="5">Leaf</tissue>
    </source>
</reference>
<evidence type="ECO:0000256" key="2">
    <source>
        <dbReference type="ARBA" id="ARBA00023157"/>
    </source>
</evidence>
<dbReference type="EMBL" id="JAUHHV010000001">
    <property type="protein sequence ID" value="KAK1436327.1"/>
    <property type="molecule type" value="Genomic_DNA"/>
</dbReference>
<dbReference type="PANTHER" id="PTHR35357:SF8">
    <property type="entry name" value="OS01G0111000 PROTEIN"/>
    <property type="match status" value="1"/>
</dbReference>
<accession>A0AAD8L7L8</accession>
<comment type="similarity">
    <text evidence="3">Belongs to the PMEI family.</text>
</comment>
<dbReference type="AlphaFoldDB" id="A0AAD8L7L8"/>
<feature type="domain" description="Pectinesterase inhibitor" evidence="4">
    <location>
        <begin position="52"/>
        <end position="193"/>
    </location>
</feature>
<dbReference type="SMART" id="SM00856">
    <property type="entry name" value="PMEI"/>
    <property type="match status" value="1"/>
</dbReference>
<keyword evidence="2" id="KW-1015">Disulfide bond</keyword>